<dbReference type="GeneID" id="70235537"/>
<dbReference type="PANTHER" id="PTHR22997">
    <property type="entry name" value="PIH1 DOMAIN-CONTAINING PROTEIN 1"/>
    <property type="match status" value="1"/>
</dbReference>
<dbReference type="RefSeq" id="XP_046060592.1">
    <property type="nucleotide sequence ID" value="XM_046204560.1"/>
</dbReference>
<dbReference type="InterPro" id="IPR050734">
    <property type="entry name" value="PIH1/Kintoun_subfamily"/>
</dbReference>
<evidence type="ECO:0000259" key="2">
    <source>
        <dbReference type="Pfam" id="PF08190"/>
    </source>
</evidence>
<dbReference type="GO" id="GO:1990904">
    <property type="term" value="C:ribonucleoprotein complex"/>
    <property type="evidence" value="ECO:0007669"/>
    <property type="project" value="TreeGrafter"/>
</dbReference>
<sequence length="324" mass="36474">MGELLKPKPRSLLADSTALYPTPGFVIKCRLLKRYKGVSPGTKLFVNVCTSPHIPKPAIPNDPIDWGTLFALIANDEWEIPLIVSPDLKTGEDKSGNPALIIDCIIHEKALELSGANEQLKIVLTQWCFDAIELQYNDELLVDRESRVFLNRTHMGKISPIDIQELEDEEDTCLTQLRMNSLQSDISNSLLIKSNLDSSRQSQFHLNNTFDPAPKERISLESIATNPGPATNNSLLSFPTYHKMSSNETVHGYRLVVKCELFDKVLDLKLHYNKEFNRAVLKIHSKQGIKSQEIIELPISPSIGIKAFELESTDDFTTVFLFVK</sequence>
<reference evidence="3" key="2">
    <citation type="submission" date="2021-01" db="EMBL/GenBank/DDBJ databases">
        <authorList>
            <person name="Schikora-Tamarit M.A."/>
        </authorList>
    </citation>
    <scope>NUCLEOTIDE SEQUENCE</scope>
    <source>
        <strain evidence="3">CBS6075</strain>
    </source>
</reference>
<comment type="similarity">
    <text evidence="1">Belongs to the PIH1 family.</text>
</comment>
<dbReference type="OrthoDB" id="5135119at2759"/>
<keyword evidence="4" id="KW-1185">Reference proteome</keyword>
<dbReference type="GO" id="GO:0005737">
    <property type="term" value="C:cytoplasm"/>
    <property type="evidence" value="ECO:0007669"/>
    <property type="project" value="TreeGrafter"/>
</dbReference>
<dbReference type="Proteomes" id="UP000769157">
    <property type="component" value="Unassembled WGS sequence"/>
</dbReference>
<dbReference type="InterPro" id="IPR012981">
    <property type="entry name" value="PIH1_N"/>
</dbReference>
<evidence type="ECO:0000256" key="1">
    <source>
        <dbReference type="ARBA" id="ARBA00008511"/>
    </source>
</evidence>
<reference evidence="3" key="1">
    <citation type="journal article" date="2021" name="Open Biol.">
        <title>Shared evolutionary footprints suggest mitochondrial oxidative damage underlies multiple complex I losses in fungi.</title>
        <authorList>
            <person name="Schikora-Tamarit M.A."/>
            <person name="Marcet-Houben M."/>
            <person name="Nosek J."/>
            <person name="Gabaldon T."/>
        </authorList>
    </citation>
    <scope>NUCLEOTIDE SEQUENCE</scope>
    <source>
        <strain evidence="3">CBS6075</strain>
    </source>
</reference>
<dbReference type="GO" id="GO:0097255">
    <property type="term" value="C:R2TP complex"/>
    <property type="evidence" value="ECO:0007669"/>
    <property type="project" value="TreeGrafter"/>
</dbReference>
<comment type="caution">
    <text evidence="3">The sequence shown here is derived from an EMBL/GenBank/DDBJ whole genome shotgun (WGS) entry which is preliminary data.</text>
</comment>
<dbReference type="AlphaFoldDB" id="A0A9P8T3Y5"/>
<dbReference type="GO" id="GO:0006364">
    <property type="term" value="P:rRNA processing"/>
    <property type="evidence" value="ECO:0007669"/>
    <property type="project" value="TreeGrafter"/>
</dbReference>
<dbReference type="GO" id="GO:0000492">
    <property type="term" value="P:box C/D snoRNP assembly"/>
    <property type="evidence" value="ECO:0007669"/>
    <property type="project" value="TreeGrafter"/>
</dbReference>
<gene>
    <name evidence="3" type="ORF">OGAPHI_003572</name>
</gene>
<name>A0A9P8T3Y5_9ASCO</name>
<feature type="domain" description="PIH1 N-terminal" evidence="2">
    <location>
        <begin position="16"/>
        <end position="167"/>
    </location>
</feature>
<proteinExistence type="inferred from homology"/>
<dbReference type="PANTHER" id="PTHR22997:SF0">
    <property type="entry name" value="PIH1 DOMAIN-CONTAINING PROTEIN 1"/>
    <property type="match status" value="1"/>
</dbReference>
<dbReference type="EMBL" id="JAEUBE010000295">
    <property type="protein sequence ID" value="KAH3665388.1"/>
    <property type="molecule type" value="Genomic_DNA"/>
</dbReference>
<accession>A0A9P8T3Y5</accession>
<organism evidence="3 4">
    <name type="scientific">Ogataea philodendri</name>
    <dbReference type="NCBI Taxonomy" id="1378263"/>
    <lineage>
        <taxon>Eukaryota</taxon>
        <taxon>Fungi</taxon>
        <taxon>Dikarya</taxon>
        <taxon>Ascomycota</taxon>
        <taxon>Saccharomycotina</taxon>
        <taxon>Pichiomycetes</taxon>
        <taxon>Pichiales</taxon>
        <taxon>Pichiaceae</taxon>
        <taxon>Ogataea</taxon>
    </lineage>
</organism>
<protein>
    <recommendedName>
        <fullName evidence="2">PIH1 N-terminal domain-containing protein</fullName>
    </recommendedName>
</protein>
<evidence type="ECO:0000313" key="4">
    <source>
        <dbReference type="Proteomes" id="UP000769157"/>
    </source>
</evidence>
<evidence type="ECO:0000313" key="3">
    <source>
        <dbReference type="EMBL" id="KAH3665388.1"/>
    </source>
</evidence>
<dbReference type="Pfam" id="PF08190">
    <property type="entry name" value="PIH1"/>
    <property type="match status" value="1"/>
</dbReference>